<dbReference type="RefSeq" id="WP_115001278.1">
    <property type="nucleotide sequence ID" value="NZ_UFXS01000001.1"/>
</dbReference>
<protein>
    <submittedName>
        <fullName evidence="2">Uncharacterized protein</fullName>
    </submittedName>
</protein>
<accession>A0A376GFT7</accession>
<sequence length="190" mass="22700">MRLFLLVFSLHIVLFVDAQNVNPNQIRTKIYDTILQDIQKQSLEFPNKKIVVDPTINKFEDCKMDEFGLKLDSAKYLQDTSICSKLTTYKCVSKFEIDNYSITNVYKDEADALYPDFYGIYAPIDSWYNLIYYAAVNHFEKDREFQFNVLIPVRNVQMKNKTMKEKMFFYNVLFDEQFKILKFEKLLLKH</sequence>
<feature type="chain" id="PRO_5017010908" evidence="1">
    <location>
        <begin position="19"/>
        <end position="190"/>
    </location>
</feature>
<evidence type="ECO:0000256" key="1">
    <source>
        <dbReference type="SAM" id="SignalP"/>
    </source>
</evidence>
<proteinExistence type="predicted"/>
<feature type="signal peptide" evidence="1">
    <location>
        <begin position="1"/>
        <end position="18"/>
    </location>
</feature>
<evidence type="ECO:0000313" key="3">
    <source>
        <dbReference type="Proteomes" id="UP000254737"/>
    </source>
</evidence>
<dbReference type="AlphaFoldDB" id="A0A376GFT7"/>
<gene>
    <name evidence="2" type="ORF">NCTC13456_02901</name>
</gene>
<keyword evidence="1" id="KW-0732">Signal</keyword>
<name>A0A376GFT7_9FLAO</name>
<reference evidence="2 3" key="1">
    <citation type="submission" date="2018-06" db="EMBL/GenBank/DDBJ databases">
        <authorList>
            <consortium name="Pathogen Informatics"/>
            <person name="Doyle S."/>
        </authorList>
    </citation>
    <scope>NUCLEOTIDE SEQUENCE [LARGE SCALE GENOMIC DNA]</scope>
    <source>
        <strain evidence="2 3">NCTC13456</strain>
    </source>
</reference>
<evidence type="ECO:0000313" key="2">
    <source>
        <dbReference type="EMBL" id="STD59264.1"/>
    </source>
</evidence>
<dbReference type="EMBL" id="UFXS01000001">
    <property type="protein sequence ID" value="STD59264.1"/>
    <property type="molecule type" value="Genomic_DNA"/>
</dbReference>
<organism evidence="2 3">
    <name type="scientific">Empedobacter falsenii</name>
    <dbReference type="NCBI Taxonomy" id="343874"/>
    <lineage>
        <taxon>Bacteria</taxon>
        <taxon>Pseudomonadati</taxon>
        <taxon>Bacteroidota</taxon>
        <taxon>Flavobacteriia</taxon>
        <taxon>Flavobacteriales</taxon>
        <taxon>Weeksellaceae</taxon>
        <taxon>Empedobacter</taxon>
    </lineage>
</organism>
<dbReference type="Proteomes" id="UP000254737">
    <property type="component" value="Unassembled WGS sequence"/>
</dbReference>